<dbReference type="SMART" id="SM00240">
    <property type="entry name" value="FHA"/>
    <property type="match status" value="1"/>
</dbReference>
<dbReference type="Pfam" id="PF00158">
    <property type="entry name" value="Sigma54_activat"/>
    <property type="match status" value="1"/>
</dbReference>
<reference evidence="8 9" key="1">
    <citation type="submission" date="2021-12" db="EMBL/GenBank/DDBJ databases">
        <title>Discovery of the Pendulisporaceae a myxobacterial family with distinct sporulation behavior and unique specialized metabolism.</title>
        <authorList>
            <person name="Garcia R."/>
            <person name="Popoff A."/>
            <person name="Bader C.D."/>
            <person name="Loehr J."/>
            <person name="Walesch S."/>
            <person name="Walt C."/>
            <person name="Boldt J."/>
            <person name="Bunk B."/>
            <person name="Haeckl F.J.F.P.J."/>
            <person name="Gunesch A.P."/>
            <person name="Birkelbach J."/>
            <person name="Nuebel U."/>
            <person name="Pietschmann T."/>
            <person name="Bach T."/>
            <person name="Mueller R."/>
        </authorList>
    </citation>
    <scope>NUCLEOTIDE SEQUENCE [LARGE SCALE GENOMIC DNA]</scope>
    <source>
        <strain evidence="8 9">MSr11954</strain>
    </source>
</reference>
<dbReference type="InterPro" id="IPR027417">
    <property type="entry name" value="P-loop_NTPase"/>
</dbReference>
<dbReference type="SMART" id="SM00382">
    <property type="entry name" value="AAA"/>
    <property type="match status" value="1"/>
</dbReference>
<dbReference type="PROSITE" id="PS50006">
    <property type="entry name" value="FHA_DOMAIN"/>
    <property type="match status" value="1"/>
</dbReference>
<dbReference type="PANTHER" id="PTHR32071:SF117">
    <property type="entry name" value="PTS-DEPENDENT DIHYDROXYACETONE KINASE OPERON REGULATORY PROTEIN-RELATED"/>
    <property type="match status" value="1"/>
</dbReference>
<gene>
    <name evidence="8" type="ORF">LZC94_45640</name>
</gene>
<dbReference type="PROSITE" id="PS00688">
    <property type="entry name" value="SIGMA54_INTERACT_3"/>
    <property type="match status" value="1"/>
</dbReference>
<dbReference type="SUPFAM" id="SSF49879">
    <property type="entry name" value="SMAD/FHA domain"/>
    <property type="match status" value="1"/>
</dbReference>
<keyword evidence="2" id="KW-0067">ATP-binding</keyword>
<dbReference type="Gene3D" id="1.10.8.60">
    <property type="match status" value="1"/>
</dbReference>
<dbReference type="Pfam" id="PF25601">
    <property type="entry name" value="AAA_lid_14"/>
    <property type="match status" value="1"/>
</dbReference>
<dbReference type="InterPro" id="IPR025944">
    <property type="entry name" value="Sigma_54_int_dom_CS"/>
</dbReference>
<dbReference type="InterPro" id="IPR000253">
    <property type="entry name" value="FHA_dom"/>
</dbReference>
<dbReference type="SUPFAM" id="SSF46689">
    <property type="entry name" value="Homeodomain-like"/>
    <property type="match status" value="1"/>
</dbReference>
<dbReference type="Pfam" id="PF02954">
    <property type="entry name" value="HTH_8"/>
    <property type="match status" value="1"/>
</dbReference>
<accession>A0ABZ2M147</accession>
<feature type="domain" description="FHA" evidence="6">
    <location>
        <begin position="48"/>
        <end position="97"/>
    </location>
</feature>
<dbReference type="InterPro" id="IPR009057">
    <property type="entry name" value="Homeodomain-like_sf"/>
</dbReference>
<evidence type="ECO:0000256" key="3">
    <source>
        <dbReference type="ARBA" id="ARBA00023015"/>
    </source>
</evidence>
<dbReference type="InterPro" id="IPR003593">
    <property type="entry name" value="AAA+_ATPase"/>
</dbReference>
<evidence type="ECO:0000256" key="5">
    <source>
        <dbReference type="ARBA" id="ARBA00023163"/>
    </source>
</evidence>
<dbReference type="Gene3D" id="2.60.200.20">
    <property type="match status" value="1"/>
</dbReference>
<evidence type="ECO:0000256" key="1">
    <source>
        <dbReference type="ARBA" id="ARBA00022741"/>
    </source>
</evidence>
<evidence type="ECO:0000256" key="2">
    <source>
        <dbReference type="ARBA" id="ARBA00022840"/>
    </source>
</evidence>
<dbReference type="CDD" id="cd00060">
    <property type="entry name" value="FHA"/>
    <property type="match status" value="1"/>
</dbReference>
<dbReference type="PROSITE" id="PS00675">
    <property type="entry name" value="SIGMA54_INTERACT_1"/>
    <property type="match status" value="1"/>
</dbReference>
<dbReference type="InterPro" id="IPR002197">
    <property type="entry name" value="HTH_Fis"/>
</dbReference>
<evidence type="ECO:0000256" key="4">
    <source>
        <dbReference type="ARBA" id="ARBA00023125"/>
    </source>
</evidence>
<dbReference type="InterPro" id="IPR058031">
    <property type="entry name" value="AAA_lid_NorR"/>
</dbReference>
<evidence type="ECO:0000259" key="6">
    <source>
        <dbReference type="PROSITE" id="PS50006"/>
    </source>
</evidence>
<proteinExistence type="predicted"/>
<protein>
    <submittedName>
        <fullName evidence="8">Sigma 54-interacting transcriptional regulator</fullName>
    </submittedName>
</protein>
<dbReference type="Gene3D" id="1.10.10.60">
    <property type="entry name" value="Homeodomain-like"/>
    <property type="match status" value="1"/>
</dbReference>
<keyword evidence="9" id="KW-1185">Reference proteome</keyword>
<evidence type="ECO:0000259" key="7">
    <source>
        <dbReference type="PROSITE" id="PS50045"/>
    </source>
</evidence>
<dbReference type="Proteomes" id="UP001370348">
    <property type="component" value="Chromosome"/>
</dbReference>
<keyword evidence="3" id="KW-0805">Transcription regulation</keyword>
<evidence type="ECO:0000313" key="8">
    <source>
        <dbReference type="EMBL" id="WXB15090.1"/>
    </source>
</evidence>
<dbReference type="Gene3D" id="3.40.50.300">
    <property type="entry name" value="P-loop containing nucleotide triphosphate hydrolases"/>
    <property type="match status" value="1"/>
</dbReference>
<feature type="domain" description="Sigma-54 factor interaction" evidence="7">
    <location>
        <begin position="136"/>
        <end position="361"/>
    </location>
</feature>
<dbReference type="PROSITE" id="PS00676">
    <property type="entry name" value="SIGMA54_INTERACT_2"/>
    <property type="match status" value="1"/>
</dbReference>
<dbReference type="InterPro" id="IPR002078">
    <property type="entry name" value="Sigma_54_int"/>
</dbReference>
<sequence>MSSNGWDISTIRAPLMSTVIEESYALVVLDGAQAGLRCVFNGTVGSRLLVGKGPACDLRLEDPMVSRRHAVFEIGPKGVRLTDLESTNGTTINGVSIHEAYVRDGDRVRVAQTTLHLQRGEPKAVPLPKDIRFGRMLGASPVMRRLYPLCRRFAESELPVLIEGETGTGKEVLAEALHEASRRAKAPFVVFDCTAVPPNLMESTLFGHERGSFTGAFAPRKGVFEEAHGGTLFIDELGELDLPLQPKLLRALERGEVQRVGSNQWMRVDVRVIAATRRDLDREVQAGRFRDDLFFRLAVGRIELPPLRDRTGDVGLLACQFWQALGGSGVPMPEDLIQRFEDYRWPGNVRELRNAVARALALGETALAAENPPGKLDEPPRAPAGKGDLIEEILATELPLTRARERLVSEFERKYVERVLARHDGNVVRAAAASGIARRYFQILRARHTRG</sequence>
<dbReference type="Pfam" id="PF00498">
    <property type="entry name" value="FHA"/>
    <property type="match status" value="1"/>
</dbReference>
<keyword evidence="1" id="KW-0547">Nucleotide-binding</keyword>
<keyword evidence="5" id="KW-0804">Transcription</keyword>
<organism evidence="8 9">
    <name type="scientific">Pendulispora albinea</name>
    <dbReference type="NCBI Taxonomy" id="2741071"/>
    <lineage>
        <taxon>Bacteria</taxon>
        <taxon>Pseudomonadati</taxon>
        <taxon>Myxococcota</taxon>
        <taxon>Myxococcia</taxon>
        <taxon>Myxococcales</taxon>
        <taxon>Sorangiineae</taxon>
        <taxon>Pendulisporaceae</taxon>
        <taxon>Pendulispora</taxon>
    </lineage>
</organism>
<dbReference type="PANTHER" id="PTHR32071">
    <property type="entry name" value="TRANSCRIPTIONAL REGULATORY PROTEIN"/>
    <property type="match status" value="1"/>
</dbReference>
<evidence type="ECO:0000313" key="9">
    <source>
        <dbReference type="Proteomes" id="UP001370348"/>
    </source>
</evidence>
<dbReference type="RefSeq" id="WP_394824715.1">
    <property type="nucleotide sequence ID" value="NZ_CP089984.1"/>
</dbReference>
<dbReference type="InterPro" id="IPR025943">
    <property type="entry name" value="Sigma_54_int_dom_ATP-bd_2"/>
</dbReference>
<dbReference type="InterPro" id="IPR008984">
    <property type="entry name" value="SMAD_FHA_dom_sf"/>
</dbReference>
<keyword evidence="4" id="KW-0238">DNA-binding</keyword>
<name>A0ABZ2M147_9BACT</name>
<dbReference type="CDD" id="cd00009">
    <property type="entry name" value="AAA"/>
    <property type="match status" value="1"/>
</dbReference>
<dbReference type="PROSITE" id="PS50045">
    <property type="entry name" value="SIGMA54_INTERACT_4"/>
    <property type="match status" value="1"/>
</dbReference>
<dbReference type="SUPFAM" id="SSF52540">
    <property type="entry name" value="P-loop containing nucleoside triphosphate hydrolases"/>
    <property type="match status" value="1"/>
</dbReference>
<dbReference type="EMBL" id="CP089984">
    <property type="protein sequence ID" value="WXB15090.1"/>
    <property type="molecule type" value="Genomic_DNA"/>
</dbReference>
<dbReference type="InterPro" id="IPR025662">
    <property type="entry name" value="Sigma_54_int_dom_ATP-bd_1"/>
</dbReference>